<keyword evidence="2" id="KW-1185">Reference proteome</keyword>
<name>A0ABY7FMR6_MYAAR</name>
<protein>
    <submittedName>
        <fullName evidence="1">Uncharacterized protein</fullName>
    </submittedName>
</protein>
<reference evidence="1" key="1">
    <citation type="submission" date="2022-11" db="EMBL/GenBank/DDBJ databases">
        <title>Centuries of genome instability and evolution in soft-shell clam transmissible cancer (bioRxiv).</title>
        <authorList>
            <person name="Hart S.F.M."/>
            <person name="Yonemitsu M.A."/>
            <person name="Giersch R.M."/>
            <person name="Beal B.F."/>
            <person name="Arriagada G."/>
            <person name="Davis B.W."/>
            <person name="Ostrander E.A."/>
            <person name="Goff S.P."/>
            <person name="Metzger M.J."/>
        </authorList>
    </citation>
    <scope>NUCLEOTIDE SEQUENCE</scope>
    <source>
        <strain evidence="1">MELC-2E11</strain>
        <tissue evidence="1">Siphon/mantle</tissue>
    </source>
</reference>
<evidence type="ECO:0000313" key="1">
    <source>
        <dbReference type="EMBL" id="WAR22159.1"/>
    </source>
</evidence>
<evidence type="ECO:0000313" key="2">
    <source>
        <dbReference type="Proteomes" id="UP001164746"/>
    </source>
</evidence>
<proteinExistence type="predicted"/>
<feature type="non-terminal residue" evidence="1">
    <location>
        <position position="1"/>
    </location>
</feature>
<dbReference type="EMBL" id="CP111023">
    <property type="protein sequence ID" value="WAR22159.1"/>
    <property type="molecule type" value="Genomic_DNA"/>
</dbReference>
<accession>A0ABY7FMR6</accession>
<organism evidence="1 2">
    <name type="scientific">Mya arenaria</name>
    <name type="common">Soft-shell clam</name>
    <dbReference type="NCBI Taxonomy" id="6604"/>
    <lineage>
        <taxon>Eukaryota</taxon>
        <taxon>Metazoa</taxon>
        <taxon>Spiralia</taxon>
        <taxon>Lophotrochozoa</taxon>
        <taxon>Mollusca</taxon>
        <taxon>Bivalvia</taxon>
        <taxon>Autobranchia</taxon>
        <taxon>Heteroconchia</taxon>
        <taxon>Euheterodonta</taxon>
        <taxon>Imparidentia</taxon>
        <taxon>Neoheterodontei</taxon>
        <taxon>Myida</taxon>
        <taxon>Myoidea</taxon>
        <taxon>Myidae</taxon>
        <taxon>Mya</taxon>
    </lineage>
</organism>
<dbReference type="Proteomes" id="UP001164746">
    <property type="component" value="Chromosome 12"/>
</dbReference>
<sequence>MSEDKDHTGMAEICALSRYGVNRKTADRFSLHSSKVARVLTIRSSDLCRLHLIP</sequence>
<gene>
    <name evidence="1" type="ORF">MAR_016133</name>
</gene>